<gene>
    <name evidence="2" type="ORF">DES52_10987</name>
</gene>
<feature type="region of interest" description="Disordered" evidence="1">
    <location>
        <begin position="133"/>
        <end position="156"/>
    </location>
</feature>
<protein>
    <submittedName>
        <fullName evidence="2">Uncharacterized protein</fullName>
    </submittedName>
</protein>
<evidence type="ECO:0000313" key="2">
    <source>
        <dbReference type="EMBL" id="PYE53314.1"/>
    </source>
</evidence>
<dbReference type="AlphaFoldDB" id="A0A318S5C8"/>
<dbReference type="Proteomes" id="UP000248326">
    <property type="component" value="Unassembled WGS sequence"/>
</dbReference>
<feature type="region of interest" description="Disordered" evidence="1">
    <location>
        <begin position="31"/>
        <end position="56"/>
    </location>
</feature>
<dbReference type="RefSeq" id="WP_110887209.1">
    <property type="nucleotide sequence ID" value="NZ_QJSX01000009.1"/>
</dbReference>
<keyword evidence="3" id="KW-1185">Reference proteome</keyword>
<dbReference type="OrthoDB" id="74279at2"/>
<organism evidence="2 3">
    <name type="scientific">Deinococcus yavapaiensis KR-236</name>
    <dbReference type="NCBI Taxonomy" id="694435"/>
    <lineage>
        <taxon>Bacteria</taxon>
        <taxon>Thermotogati</taxon>
        <taxon>Deinococcota</taxon>
        <taxon>Deinococci</taxon>
        <taxon>Deinococcales</taxon>
        <taxon>Deinococcaceae</taxon>
        <taxon>Deinococcus</taxon>
    </lineage>
</organism>
<feature type="compositionally biased region" description="Polar residues" evidence="1">
    <location>
        <begin position="142"/>
        <end position="155"/>
    </location>
</feature>
<dbReference type="EMBL" id="QJSX01000009">
    <property type="protein sequence ID" value="PYE53314.1"/>
    <property type="molecule type" value="Genomic_DNA"/>
</dbReference>
<sequence>MKHLVFPNKTQADAFVQDLLAQGVIQPETRSANFGRRSTMRDANLDAQADASTRVDTTRDDVMAANDADAGAEDAGAGAVKGTGVGAVVGAVAAAVGTVATGGALAIPVLLGMTALGSGVGASVGAVGGAGGVDENHDGRTSADSYGATGTPNVDSSDHVYHLDDERFDSLYTSTQQGTAIAVEDDIPSQVVEAAAARHGGRFV</sequence>
<comment type="caution">
    <text evidence="2">The sequence shown here is derived from an EMBL/GenBank/DDBJ whole genome shotgun (WGS) entry which is preliminary data.</text>
</comment>
<evidence type="ECO:0000256" key="1">
    <source>
        <dbReference type="SAM" id="MobiDB-lite"/>
    </source>
</evidence>
<accession>A0A318S5C8</accession>
<proteinExistence type="predicted"/>
<evidence type="ECO:0000313" key="3">
    <source>
        <dbReference type="Proteomes" id="UP000248326"/>
    </source>
</evidence>
<name>A0A318S5C8_9DEIO</name>
<reference evidence="2 3" key="1">
    <citation type="submission" date="2018-06" db="EMBL/GenBank/DDBJ databases">
        <title>Genomic Encyclopedia of Type Strains, Phase IV (KMG-IV): sequencing the most valuable type-strain genomes for metagenomic binning, comparative biology and taxonomic classification.</title>
        <authorList>
            <person name="Goeker M."/>
        </authorList>
    </citation>
    <scope>NUCLEOTIDE SEQUENCE [LARGE SCALE GENOMIC DNA]</scope>
    <source>
        <strain evidence="2 3">DSM 18048</strain>
    </source>
</reference>